<feature type="compositionally biased region" description="Basic and acidic residues" evidence="1">
    <location>
        <begin position="547"/>
        <end position="560"/>
    </location>
</feature>
<evidence type="ECO:0000313" key="2">
    <source>
        <dbReference type="EMBL" id="RUS91543.1"/>
    </source>
</evidence>
<feature type="compositionally biased region" description="Basic and acidic residues" evidence="1">
    <location>
        <begin position="1440"/>
        <end position="1453"/>
    </location>
</feature>
<evidence type="ECO:0000313" key="3">
    <source>
        <dbReference type="Proteomes" id="UP000271974"/>
    </source>
</evidence>
<feature type="region of interest" description="Disordered" evidence="1">
    <location>
        <begin position="1027"/>
        <end position="1070"/>
    </location>
</feature>
<feature type="compositionally biased region" description="Basic and acidic residues" evidence="1">
    <location>
        <begin position="1217"/>
        <end position="1226"/>
    </location>
</feature>
<keyword evidence="3" id="KW-1185">Reference proteome</keyword>
<feature type="compositionally biased region" description="Basic and acidic residues" evidence="1">
    <location>
        <begin position="1596"/>
        <end position="1615"/>
    </location>
</feature>
<feature type="compositionally biased region" description="Low complexity" evidence="1">
    <location>
        <begin position="1029"/>
        <end position="1051"/>
    </location>
</feature>
<reference evidence="2 3" key="1">
    <citation type="submission" date="2019-01" db="EMBL/GenBank/DDBJ databases">
        <title>A draft genome assembly of the solar-powered sea slug Elysia chlorotica.</title>
        <authorList>
            <person name="Cai H."/>
            <person name="Li Q."/>
            <person name="Fang X."/>
            <person name="Li J."/>
            <person name="Curtis N.E."/>
            <person name="Altenburger A."/>
            <person name="Shibata T."/>
            <person name="Feng M."/>
            <person name="Maeda T."/>
            <person name="Schwartz J.A."/>
            <person name="Shigenobu S."/>
            <person name="Lundholm N."/>
            <person name="Nishiyama T."/>
            <person name="Yang H."/>
            <person name="Hasebe M."/>
            <person name="Li S."/>
            <person name="Pierce S.K."/>
            <person name="Wang J."/>
        </authorList>
    </citation>
    <scope>NUCLEOTIDE SEQUENCE [LARGE SCALE GENOMIC DNA]</scope>
    <source>
        <strain evidence="2">EC2010</strain>
        <tissue evidence="2">Whole organism of an adult</tissue>
    </source>
</reference>
<feature type="region of interest" description="Disordered" evidence="1">
    <location>
        <begin position="1090"/>
        <end position="1236"/>
    </location>
</feature>
<gene>
    <name evidence="2" type="ORF">EGW08_000658</name>
</gene>
<dbReference type="OrthoDB" id="6074425at2759"/>
<feature type="compositionally biased region" description="Acidic residues" evidence="1">
    <location>
        <begin position="1528"/>
        <end position="1541"/>
    </location>
</feature>
<feature type="compositionally biased region" description="Basic and acidic residues" evidence="1">
    <location>
        <begin position="1350"/>
        <end position="1359"/>
    </location>
</feature>
<proteinExistence type="predicted"/>
<feature type="compositionally biased region" description="Basic and acidic residues" evidence="1">
    <location>
        <begin position="1398"/>
        <end position="1414"/>
    </location>
</feature>
<feature type="region of interest" description="Disordered" evidence="1">
    <location>
        <begin position="1350"/>
        <end position="1488"/>
    </location>
</feature>
<comment type="caution">
    <text evidence="2">The sequence shown here is derived from an EMBL/GenBank/DDBJ whole genome shotgun (WGS) entry which is preliminary data.</text>
</comment>
<feature type="region of interest" description="Disordered" evidence="1">
    <location>
        <begin position="762"/>
        <end position="786"/>
    </location>
</feature>
<feature type="compositionally biased region" description="Basic and acidic residues" evidence="1">
    <location>
        <begin position="1663"/>
        <end position="1682"/>
    </location>
</feature>
<feature type="region of interest" description="Disordered" evidence="1">
    <location>
        <begin position="120"/>
        <end position="177"/>
    </location>
</feature>
<feature type="compositionally biased region" description="Polar residues" evidence="1">
    <location>
        <begin position="135"/>
        <end position="146"/>
    </location>
</feature>
<feature type="region of interest" description="Disordered" evidence="1">
    <location>
        <begin position="537"/>
        <end position="560"/>
    </location>
</feature>
<organism evidence="2 3">
    <name type="scientific">Elysia chlorotica</name>
    <name type="common">Eastern emerald elysia</name>
    <name type="synonym">Sea slug</name>
    <dbReference type="NCBI Taxonomy" id="188477"/>
    <lineage>
        <taxon>Eukaryota</taxon>
        <taxon>Metazoa</taxon>
        <taxon>Spiralia</taxon>
        <taxon>Lophotrochozoa</taxon>
        <taxon>Mollusca</taxon>
        <taxon>Gastropoda</taxon>
        <taxon>Heterobranchia</taxon>
        <taxon>Euthyneura</taxon>
        <taxon>Panpulmonata</taxon>
        <taxon>Sacoglossa</taxon>
        <taxon>Placobranchoidea</taxon>
        <taxon>Plakobranchidae</taxon>
        <taxon>Elysia</taxon>
    </lineage>
</organism>
<protein>
    <submittedName>
        <fullName evidence="2">Uncharacterized protein</fullName>
    </submittedName>
</protein>
<evidence type="ECO:0000256" key="1">
    <source>
        <dbReference type="SAM" id="MobiDB-lite"/>
    </source>
</evidence>
<feature type="compositionally biased region" description="Polar residues" evidence="1">
    <location>
        <begin position="1415"/>
        <end position="1427"/>
    </location>
</feature>
<feature type="compositionally biased region" description="Basic and acidic residues" evidence="1">
    <location>
        <begin position="162"/>
        <end position="177"/>
    </location>
</feature>
<sequence length="1788" mass="198926">MTIKDLDIESPAIPDRGLDLARWLNMPSAGGALMARDALQLPPVGVTEFITDELSPLNNDVIGERYVQSNKSINGERVESKETINHDVRADIATSNKIHSAEKNDMYFTTNVLNRLGENGDAKKSKAHKNPSADVISSNQAQTSPFIANKNRKETNSPCTSQERKKPECRQSKEKEESFIRENIAGNNAGHFMSEELLPIQLTVTPDGPIITSSAASPTCATCGEGIPNQPGGVCKQCIYRGKYADTKGGTFEEIINYAQNLASNVKKMFTTKGDPKSKPIVVKRTDVVDIPQSSEPSQKLQRYQSEIARQRCPAPHVVGSDDKHSIVCGDDMEAMSVDGEGLKDHRGRLEREASTLTNTDGRPPMARAKTKVKALFSSSRTKTFRSRVARTRTDHELKNDSVTSTLSCRADFKKNSILDSTRKSGRTQTFDSSNLHLRKDGVNRSRLAVMQEGTPVDPPANEDKFGDKSHRYALSRSATSPGTPGLKALQREKSNFGTGGPLVRTNTKLTLRANKAAVLRKENIHKATALFHQQPAIDTSDGSPQLERKRGNIRHHGDTRTKIKPLATISEKQSPANTHAKETLEFITTPVGSNIKQEAKVNFEPISQKLSEQTDSEIYCGTKNYMDDSKITNPYHEESFQVIKRQGDVEKEMAENNPYCDDLHHYGKGLEDQLLKQSLVENQSDLALTHYFCKEVSKSVKDNALRKEEEINLYTDKQAVEPTSQSKHEKRSCGQWYSLRGVTSKSSTQLREATKVRSSLSDVGTARSSLMGAAGPHTRKHVKYSETDVDSGTIYHMAKRIASNQKVSSHNEFTGGSNFFETGGDVSKSSSSTSDSSATGIDADYTGGFFKDAFDESEKKDVNKSESNASEHAYFEYASEPKAEPIECDIYTGNVFSPSANNLALSGMSDNWKNKSTNNSNRLPTFRYRSRTTMSRIGNRIILNCSNNSNSFVKRSRSPSVVNMGPKVTQTLSSSYVDYAGNLRPLNQPVNIPLSETIDFTKYDKIGMGDSDFFCSAPKHEKDKHSLYESGAHSSGISSYSGSASTYTTENDYTPGDRNSDYNNSNDDGTFLNSNNNYFGDFYTGEENHHWGTPEARTTNTTSASSNDHVPPPSPKYAPGSFYENAYSEPQRSPPKAQVPPSSTFFGRFTGYGEPPAQQDQYSPDYAGAFSHAPLGGSRPRSPTGSVYEGYGRTCSASPKRQSYENDGYFDYHTPGSREERRDFMESPEQSRTPSLPKIKRVGAIICRENVANKDDYAEDVNRDLMEDSWVPISYRLAAEQVKEMGGGRCSSRDLFKTTEAKCDSSLLDASPFAQGQMLEALGRKNGGWNLKQNTDSLKDDISMKWRDAREKGNSDHHQKPRKKKTSDHTINRTTVSSVWRPTDHIPAKARGNRVLVKPEPRGPTLLDKDGDNRNNSNPLDSTQSGGELHIETPPTFRSSKDQSKNSDESKRERKRAPFPSKVKIEYPKLKMRPPPPPTPPPAKPDVRATVVRGKDTLLISICKNPEKCVVQPDDIVAHSNPFEQNIEVEVDEDLDDEVEAERAKSQPRPRPLSCFKPTRWALLEAEPESDTQIDDTSQQHKTKPSLQNSQRKPNKPDFPEKTEEFVPKSDSVAREIGMISSDTLGDSSQEDKEMGKKPEENDGSLNESKEKVAERVNLTAGREDHADTEQSKTSKEKGDEKIHDLIKKYLSFSEKPLETDATSGLGDLEHLEEEDEDVNNQWPFLKYRIKKKDRHAYVKISQQLKDAQRLMDMPLRKREKRLVKSTVNAGADGILPLAVIENYDTL</sequence>
<accession>A0A433UCT8</accession>
<dbReference type="Proteomes" id="UP000271974">
    <property type="component" value="Unassembled WGS sequence"/>
</dbReference>
<feature type="region of interest" description="Disordered" evidence="1">
    <location>
        <begin position="1524"/>
        <end position="1682"/>
    </location>
</feature>
<feature type="compositionally biased region" description="Low complexity" evidence="1">
    <location>
        <begin position="1099"/>
        <end position="1108"/>
    </location>
</feature>
<feature type="compositionally biased region" description="Pro residues" evidence="1">
    <location>
        <begin position="1474"/>
        <end position="1485"/>
    </location>
</feature>
<feature type="compositionally biased region" description="Basic and acidic residues" evidence="1">
    <location>
        <begin position="1631"/>
        <end position="1642"/>
    </location>
</feature>
<name>A0A433UCT8_ELYCH</name>
<feature type="region of interest" description="Disordered" evidence="1">
    <location>
        <begin position="476"/>
        <end position="502"/>
    </location>
</feature>
<dbReference type="EMBL" id="RQTK01000009">
    <property type="protein sequence ID" value="RUS91543.1"/>
    <property type="molecule type" value="Genomic_DNA"/>
</dbReference>